<evidence type="ECO:0000256" key="1">
    <source>
        <dbReference type="SAM" id="MobiDB-lite"/>
    </source>
</evidence>
<comment type="caution">
    <text evidence="2">The sequence shown here is derived from an EMBL/GenBank/DDBJ whole genome shotgun (WGS) entry which is preliminary data.</text>
</comment>
<feature type="compositionally biased region" description="Low complexity" evidence="1">
    <location>
        <begin position="662"/>
        <end position="676"/>
    </location>
</feature>
<feature type="compositionally biased region" description="Polar residues" evidence="1">
    <location>
        <begin position="684"/>
        <end position="694"/>
    </location>
</feature>
<keyword evidence="3" id="KW-1185">Reference proteome</keyword>
<feature type="region of interest" description="Disordered" evidence="1">
    <location>
        <begin position="714"/>
        <end position="778"/>
    </location>
</feature>
<feature type="region of interest" description="Disordered" evidence="1">
    <location>
        <begin position="486"/>
        <end position="581"/>
    </location>
</feature>
<feature type="compositionally biased region" description="Polar residues" evidence="1">
    <location>
        <begin position="724"/>
        <end position="734"/>
    </location>
</feature>
<feature type="region of interest" description="Disordered" evidence="1">
    <location>
        <begin position="640"/>
        <end position="698"/>
    </location>
</feature>
<dbReference type="AlphaFoldDB" id="A0A5M3M7P6"/>
<accession>A0A5M3M7P6</accession>
<evidence type="ECO:0000313" key="3">
    <source>
        <dbReference type="Proteomes" id="UP000053558"/>
    </source>
</evidence>
<reference evidence="3" key="1">
    <citation type="journal article" date="2012" name="Science">
        <title>The Paleozoic origin of enzymatic lignin decomposition reconstructed from 31 fungal genomes.</title>
        <authorList>
            <person name="Floudas D."/>
            <person name="Binder M."/>
            <person name="Riley R."/>
            <person name="Barry K."/>
            <person name="Blanchette R.A."/>
            <person name="Henrissat B."/>
            <person name="Martinez A.T."/>
            <person name="Otillar R."/>
            <person name="Spatafora J.W."/>
            <person name="Yadav J.S."/>
            <person name="Aerts A."/>
            <person name="Benoit I."/>
            <person name="Boyd A."/>
            <person name="Carlson A."/>
            <person name="Copeland A."/>
            <person name="Coutinho P.M."/>
            <person name="de Vries R.P."/>
            <person name="Ferreira P."/>
            <person name="Findley K."/>
            <person name="Foster B."/>
            <person name="Gaskell J."/>
            <person name="Glotzer D."/>
            <person name="Gorecki P."/>
            <person name="Heitman J."/>
            <person name="Hesse C."/>
            <person name="Hori C."/>
            <person name="Igarashi K."/>
            <person name="Jurgens J.A."/>
            <person name="Kallen N."/>
            <person name="Kersten P."/>
            <person name="Kohler A."/>
            <person name="Kuees U."/>
            <person name="Kumar T.K.A."/>
            <person name="Kuo A."/>
            <person name="LaButti K."/>
            <person name="Larrondo L.F."/>
            <person name="Lindquist E."/>
            <person name="Ling A."/>
            <person name="Lombard V."/>
            <person name="Lucas S."/>
            <person name="Lundell T."/>
            <person name="Martin R."/>
            <person name="McLaughlin D.J."/>
            <person name="Morgenstern I."/>
            <person name="Morin E."/>
            <person name="Murat C."/>
            <person name="Nagy L.G."/>
            <person name="Nolan M."/>
            <person name="Ohm R.A."/>
            <person name="Patyshakuliyeva A."/>
            <person name="Rokas A."/>
            <person name="Ruiz-Duenas F.J."/>
            <person name="Sabat G."/>
            <person name="Salamov A."/>
            <person name="Samejima M."/>
            <person name="Schmutz J."/>
            <person name="Slot J.C."/>
            <person name="St John F."/>
            <person name="Stenlid J."/>
            <person name="Sun H."/>
            <person name="Sun S."/>
            <person name="Syed K."/>
            <person name="Tsang A."/>
            <person name="Wiebenga A."/>
            <person name="Young D."/>
            <person name="Pisabarro A."/>
            <person name="Eastwood D.C."/>
            <person name="Martin F."/>
            <person name="Cullen D."/>
            <person name="Grigoriev I.V."/>
            <person name="Hibbett D.S."/>
        </authorList>
    </citation>
    <scope>NUCLEOTIDE SEQUENCE [LARGE SCALE GENOMIC DNA]</scope>
    <source>
        <strain evidence="3">RWD-64-598 SS2</strain>
    </source>
</reference>
<proteinExistence type="predicted"/>
<dbReference type="RefSeq" id="XP_007774662.1">
    <property type="nucleotide sequence ID" value="XM_007776472.1"/>
</dbReference>
<name>A0A5M3M7P6_CONPW</name>
<feature type="region of interest" description="Disordered" evidence="1">
    <location>
        <begin position="151"/>
        <end position="178"/>
    </location>
</feature>
<organism evidence="2 3">
    <name type="scientific">Coniophora puteana (strain RWD-64-598)</name>
    <name type="common">Brown rot fungus</name>
    <dbReference type="NCBI Taxonomy" id="741705"/>
    <lineage>
        <taxon>Eukaryota</taxon>
        <taxon>Fungi</taxon>
        <taxon>Dikarya</taxon>
        <taxon>Basidiomycota</taxon>
        <taxon>Agaricomycotina</taxon>
        <taxon>Agaricomycetes</taxon>
        <taxon>Agaricomycetidae</taxon>
        <taxon>Boletales</taxon>
        <taxon>Coniophorineae</taxon>
        <taxon>Coniophoraceae</taxon>
        <taxon>Coniophora</taxon>
    </lineage>
</organism>
<feature type="compositionally biased region" description="Polar residues" evidence="1">
    <location>
        <begin position="764"/>
        <end position="778"/>
    </location>
</feature>
<dbReference type="KEGG" id="cput:CONPUDRAFT_169635"/>
<sequence>MNYPPGYSDLSAFLPQDGYSVTHDESSPFFSAGLVNYEWDFGGGDTFAAEHDMHETLPDETLSPSFDALCSAEHDMHETLPDETLSPSFDALCSASVSCSAPSSEPNPLNSTFLHMHPAGTNETYSIDTVAATPTSASVVDMFALAGSNEEPRATLNSGQGLRHGASPPQSTPPIALSGHGVVDLGSSHRLDNAVTATGFVDHSSHGLERDVHQLTSLYTSPSLPQHSPPFDQLQQAASFQTPPLQLTLQYPPPPQAQNMQFPYGNAAWDFDEMNYAPQPDVHEQPALPDQVRASHIQHSCSHVHDVEWAHNYPSPLIPGHQARLNERVPNAPPLIGAIRSACEQHSDTVALRIAELLTSVWKCSACYTRIPVEDIASLRNFICDLGAKFKGSASKENTEHTTGHVNGILSDDVSAQEGVDHIPRGLAGIWNSGYQLEWSTVQQSPTLIPSGMMHHGDLADAYADDSIVQPQEFVMHNGERFYPPIPPVIIRGTSHDKKPSPEPSPRYVFSPPPRTRAPKPSCRRGILEGPSPASPPSTPVPSQGQALTSSRRLGRRARQLGSQHKDQHHDTYPRLNLAAPPSHVLPQSLERNINGSDFAHPAAQHIHDDLGYPVSESDVPASRKRASNVPHALRKRMKTNEATSVLHEKDNQTNSVYQSRPAASGAANPVAAVPNLGHPPSLGGSQRTGSLASTEGGLRERVVLPVSEASDLMHHRRGAPSRSVHQPNRSTPFIPSAYLTGPGVSGRPELFTHPRTAQEGENALTSHTQRSASGRAS</sequence>
<evidence type="ECO:0000313" key="2">
    <source>
        <dbReference type="EMBL" id="EIW75248.1"/>
    </source>
</evidence>
<gene>
    <name evidence="2" type="ORF">CONPUDRAFT_169635</name>
</gene>
<dbReference type="GeneID" id="19206287"/>
<protein>
    <submittedName>
        <fullName evidence="2">Uncharacterized protein</fullName>
    </submittedName>
</protein>
<dbReference type="Proteomes" id="UP000053558">
    <property type="component" value="Unassembled WGS sequence"/>
</dbReference>
<feature type="compositionally biased region" description="Basic and acidic residues" evidence="1">
    <location>
        <begin position="564"/>
        <end position="573"/>
    </location>
</feature>
<dbReference type="EMBL" id="JH711589">
    <property type="protein sequence ID" value="EIW75248.1"/>
    <property type="molecule type" value="Genomic_DNA"/>
</dbReference>